<dbReference type="PANTHER" id="PTHR20963">
    <property type="entry name" value="MULTIPLE INOSITOL POLYPHOSPHATE PHOSPHATASE-RELATED"/>
    <property type="match status" value="1"/>
</dbReference>
<gene>
    <name evidence="3" type="primary">J9VHR6</name>
</gene>
<proteinExistence type="predicted"/>
<dbReference type="EMBL" id="LR723860">
    <property type="protein sequence ID" value="VWO94250.1"/>
    <property type="molecule type" value="Genomic_DNA"/>
</dbReference>
<dbReference type="SUPFAM" id="SSF53254">
    <property type="entry name" value="Phosphoglycerate mutase-like"/>
    <property type="match status" value="1"/>
</dbReference>
<dbReference type="CDD" id="cd07061">
    <property type="entry name" value="HP_HAP_like"/>
    <property type="match status" value="1"/>
</dbReference>
<sequence length="518" mass="56559">MVFPNPILLSLCVASVAVAAESAAPWAGSTVTAVFPPPGATNTGSAVDAHFPDAQEVGHPGPTPTGDEAWVIETAPVAPEKHDVYPLVDPVAAQAPMNHPSLDPMRYWGNLSPWWYPTSDSGPSQFAKSLHATANSTGFTASGPLEFLNTWTYKLGAELLTAFGREQLFDLGVAFRVKYGHLLKNFTQIPVFRTTSEARMVDSALHFAAGFFGVQQYQSSYHQLIVIEDDGFYDAITPWEACPNANNANADLGSIANGNWTQIYLKDTVKRLQKYIDGFTLDVTAVSRMQSLCAYETVALGYSEFCNLFTEDEWKGYEYGLDLDFWYSFGPGTPSAAAQGIGYAQELVARLTQTPLTNFSTTLNRTIDESNITFPLNQPIYVDATHDTVITTILTAMNLSIPLVGKGPLPVDHIVNDRMCIASHITPFSTNLVGQVMSCPAASSKNEKESYIRFVLNDGVLPLTGIAHCPENKDGLCLLDNFVQGMKQRIAEVDFQYDCSANYTAGFPDNIIDGRMKH</sequence>
<organism evidence="3">
    <name type="scientific">Ganoderma boninense</name>
    <dbReference type="NCBI Taxonomy" id="34458"/>
    <lineage>
        <taxon>Eukaryota</taxon>
        <taxon>Fungi</taxon>
        <taxon>Dikarya</taxon>
        <taxon>Basidiomycota</taxon>
        <taxon>Agaricomycotina</taxon>
        <taxon>Agaricomycetes</taxon>
        <taxon>Polyporales</taxon>
        <taxon>Polyporaceae</taxon>
        <taxon>Ganoderma</taxon>
    </lineage>
</organism>
<feature type="chain" id="PRO_5023911295" evidence="2">
    <location>
        <begin position="20"/>
        <end position="518"/>
    </location>
</feature>
<dbReference type="InterPro" id="IPR000560">
    <property type="entry name" value="His_Pase_clade-2"/>
</dbReference>
<evidence type="ECO:0000256" key="2">
    <source>
        <dbReference type="SAM" id="SignalP"/>
    </source>
</evidence>
<dbReference type="PANTHER" id="PTHR20963:SF42">
    <property type="entry name" value="PHOSPHOGLYCERATE MUTASE-LIKE PROTEIN"/>
    <property type="match status" value="1"/>
</dbReference>
<dbReference type="Gene3D" id="3.40.50.1240">
    <property type="entry name" value="Phosphoglycerate mutase-like"/>
    <property type="match status" value="1"/>
</dbReference>
<evidence type="ECO:0000256" key="1">
    <source>
        <dbReference type="ARBA" id="ARBA00022801"/>
    </source>
</evidence>
<reference evidence="3" key="1">
    <citation type="submission" date="2019-10" db="EMBL/GenBank/DDBJ databases">
        <authorList>
            <person name="Nor Muhammad N."/>
        </authorList>
    </citation>
    <scope>NUCLEOTIDE SEQUENCE</scope>
</reference>
<keyword evidence="1" id="KW-0378">Hydrolase</keyword>
<dbReference type="Pfam" id="PF00328">
    <property type="entry name" value="His_Phos_2"/>
    <property type="match status" value="1"/>
</dbReference>
<evidence type="ECO:0000313" key="3">
    <source>
        <dbReference type="EMBL" id="VWO94250.1"/>
    </source>
</evidence>
<feature type="signal peptide" evidence="2">
    <location>
        <begin position="1"/>
        <end position="19"/>
    </location>
</feature>
<accession>A0A5K1JTV8</accession>
<protein>
    <submittedName>
        <fullName evidence="3">Acid phosphatase</fullName>
    </submittedName>
</protein>
<keyword evidence="2" id="KW-0732">Signal</keyword>
<dbReference type="GO" id="GO:0003993">
    <property type="term" value="F:acid phosphatase activity"/>
    <property type="evidence" value="ECO:0007669"/>
    <property type="project" value="TreeGrafter"/>
</dbReference>
<name>A0A5K1JTV8_9APHY</name>
<dbReference type="AlphaFoldDB" id="A0A5K1JTV8"/>
<dbReference type="InterPro" id="IPR029033">
    <property type="entry name" value="His_PPase_superfam"/>
</dbReference>